<proteinExistence type="predicted"/>
<comment type="caution">
    <text evidence="2">The sequence shown here is derived from an EMBL/GenBank/DDBJ whole genome shotgun (WGS) entry which is preliminary data.</text>
</comment>
<organism evidence="2 3">
    <name type="scientific">Pseudomonas atacamensis</name>
    <dbReference type="NCBI Taxonomy" id="2565368"/>
    <lineage>
        <taxon>Bacteria</taxon>
        <taxon>Pseudomonadati</taxon>
        <taxon>Pseudomonadota</taxon>
        <taxon>Gammaproteobacteria</taxon>
        <taxon>Pseudomonadales</taxon>
        <taxon>Pseudomonadaceae</taxon>
        <taxon>Pseudomonas</taxon>
    </lineage>
</organism>
<reference evidence="2" key="1">
    <citation type="journal article" date="2021" name="Sci. Rep.">
        <title>An efficient direct screening system for microorganisms that activate plant immune responses based on plant-microbe interactions using cultured plant cells.</title>
        <authorList>
            <person name="Kurokawa M."/>
            <person name="Nakano M."/>
            <person name="Kitahata N."/>
            <person name="Kuchitsu K."/>
            <person name="Furuya T."/>
        </authorList>
    </citation>
    <scope>NUCLEOTIDE SEQUENCE</scope>
    <source>
        <strain evidence="2">RS3R-1</strain>
    </source>
</reference>
<accession>A0ABQ5PPI4</accession>
<gene>
    <name evidence="2" type="ORF">RS3R1_44930</name>
</gene>
<reference evidence="2" key="3">
    <citation type="journal article" date="2023" name="J. Biotechnol.">
        <title>Draft Genome Sequences of Endophytic Pseudomonas Strains, Isolated from the Interior of Brassicaceae Plants.</title>
        <authorList>
            <person name="Kaneko H."/>
            <person name="Furuya T."/>
        </authorList>
    </citation>
    <scope>NUCLEOTIDE SEQUENCE</scope>
    <source>
        <strain evidence="2">RS3R-1</strain>
    </source>
</reference>
<reference evidence="2" key="2">
    <citation type="submission" date="2022-11" db="EMBL/GenBank/DDBJ databases">
        <title>Draft genome sequencing of Pseudomonas atacamensis RS3R1.</title>
        <authorList>
            <person name="Furuya T."/>
            <person name="Kaneko H."/>
        </authorList>
    </citation>
    <scope>NUCLEOTIDE SEQUENCE</scope>
    <source>
        <strain evidence="2">RS3R-1</strain>
    </source>
</reference>
<dbReference type="EMBL" id="BSCQ01000046">
    <property type="protein sequence ID" value="GLH45405.1"/>
    <property type="molecule type" value="Genomic_DNA"/>
</dbReference>
<dbReference type="Proteomes" id="UP001145022">
    <property type="component" value="Unassembled WGS sequence"/>
</dbReference>
<sequence>MFSGKNRSAVRPPSLASQLPQNSKRKTGPSPRGEAESLAGPKAAKTQSRKCPTIERNSPPNCASSTLEAAFPRIATEE</sequence>
<evidence type="ECO:0000313" key="2">
    <source>
        <dbReference type="EMBL" id="GLH45405.1"/>
    </source>
</evidence>
<feature type="compositionally biased region" description="Polar residues" evidence="1">
    <location>
        <begin position="45"/>
        <end position="67"/>
    </location>
</feature>
<protein>
    <submittedName>
        <fullName evidence="2">Uncharacterized protein</fullName>
    </submittedName>
</protein>
<evidence type="ECO:0000256" key="1">
    <source>
        <dbReference type="SAM" id="MobiDB-lite"/>
    </source>
</evidence>
<keyword evidence="3" id="KW-1185">Reference proteome</keyword>
<name>A0ABQ5PPI4_9PSED</name>
<evidence type="ECO:0000313" key="3">
    <source>
        <dbReference type="Proteomes" id="UP001145022"/>
    </source>
</evidence>
<feature type="region of interest" description="Disordered" evidence="1">
    <location>
        <begin position="1"/>
        <end position="78"/>
    </location>
</feature>